<dbReference type="InterPro" id="IPR051907">
    <property type="entry name" value="DoxX-like_oxidoreductase"/>
</dbReference>
<dbReference type="OrthoDB" id="280866at2"/>
<reference evidence="8 9" key="1">
    <citation type="submission" date="2019-02" db="EMBL/GenBank/DDBJ databases">
        <title>Deep-cultivation of Planctomycetes and their phenomic and genomic characterization uncovers novel biology.</title>
        <authorList>
            <person name="Wiegand S."/>
            <person name="Jogler M."/>
            <person name="Boedeker C."/>
            <person name="Pinto D."/>
            <person name="Vollmers J."/>
            <person name="Rivas-Marin E."/>
            <person name="Kohn T."/>
            <person name="Peeters S.H."/>
            <person name="Heuer A."/>
            <person name="Rast P."/>
            <person name="Oberbeckmann S."/>
            <person name="Bunk B."/>
            <person name="Jeske O."/>
            <person name="Meyerdierks A."/>
            <person name="Storesund J.E."/>
            <person name="Kallscheuer N."/>
            <person name="Luecker S."/>
            <person name="Lage O.M."/>
            <person name="Pohl T."/>
            <person name="Merkel B.J."/>
            <person name="Hornburger P."/>
            <person name="Mueller R.-W."/>
            <person name="Bruemmer F."/>
            <person name="Labrenz M."/>
            <person name="Spormann A.M."/>
            <person name="Op Den Camp H."/>
            <person name="Overmann J."/>
            <person name="Amann R."/>
            <person name="Jetten M.S.M."/>
            <person name="Mascher T."/>
            <person name="Medema M.H."/>
            <person name="Devos D.P."/>
            <person name="Kaster A.-K."/>
            <person name="Ovreas L."/>
            <person name="Rohde M."/>
            <person name="Galperin M.Y."/>
            <person name="Jogler C."/>
        </authorList>
    </citation>
    <scope>NUCLEOTIDE SEQUENCE [LARGE SCALE GENOMIC DNA]</scope>
    <source>
        <strain evidence="8 9">Q31b</strain>
    </source>
</reference>
<name>A0A5C6E2L6_9BACT</name>
<dbReference type="RefSeq" id="WP_146598951.1">
    <property type="nucleotide sequence ID" value="NZ_SJPY01000002.1"/>
</dbReference>
<accession>A0A5C6E2L6</accession>
<comment type="similarity">
    <text evidence="2">Belongs to the DoxX family.</text>
</comment>
<protein>
    <submittedName>
        <fullName evidence="8">DoxX</fullName>
    </submittedName>
</protein>
<dbReference type="GO" id="GO:0005886">
    <property type="term" value="C:plasma membrane"/>
    <property type="evidence" value="ECO:0007669"/>
    <property type="project" value="UniProtKB-SubCell"/>
</dbReference>
<dbReference type="Pfam" id="PF07681">
    <property type="entry name" value="DoxX"/>
    <property type="match status" value="1"/>
</dbReference>
<keyword evidence="4 7" id="KW-0812">Transmembrane</keyword>
<feature type="transmembrane region" description="Helical" evidence="7">
    <location>
        <begin position="18"/>
        <end position="43"/>
    </location>
</feature>
<feature type="transmembrane region" description="Helical" evidence="7">
    <location>
        <begin position="55"/>
        <end position="75"/>
    </location>
</feature>
<dbReference type="Proteomes" id="UP000315471">
    <property type="component" value="Unassembled WGS sequence"/>
</dbReference>
<sequence>MLTWKNASQAKLEDYGKLLLRVTIAGLMLFHGIAKMIGGVGGIEGMLAAKGVPTLLAYGVYVGELVVPLLMLAGVFTRISSLVFAFNMLVAILLAHSADILSIGPHGGWAIELPMLYLLGSLVIALIGPGNYAVRQGKGWWL</sequence>
<comment type="caution">
    <text evidence="8">The sequence shown here is derived from an EMBL/GenBank/DDBJ whole genome shotgun (WGS) entry which is preliminary data.</text>
</comment>
<dbReference type="PANTHER" id="PTHR33452:SF1">
    <property type="entry name" value="INNER MEMBRANE PROTEIN YPHA-RELATED"/>
    <property type="match status" value="1"/>
</dbReference>
<feature type="transmembrane region" description="Helical" evidence="7">
    <location>
        <begin position="115"/>
        <end position="134"/>
    </location>
</feature>
<keyword evidence="9" id="KW-1185">Reference proteome</keyword>
<proteinExistence type="inferred from homology"/>
<gene>
    <name evidence="8" type="ORF">Q31b_14250</name>
</gene>
<feature type="transmembrane region" description="Helical" evidence="7">
    <location>
        <begin position="82"/>
        <end position="103"/>
    </location>
</feature>
<keyword evidence="5 7" id="KW-1133">Transmembrane helix</keyword>
<evidence type="ECO:0000313" key="9">
    <source>
        <dbReference type="Proteomes" id="UP000315471"/>
    </source>
</evidence>
<dbReference type="AlphaFoldDB" id="A0A5C6E2L6"/>
<evidence type="ECO:0000313" key="8">
    <source>
        <dbReference type="EMBL" id="TWU43893.1"/>
    </source>
</evidence>
<evidence type="ECO:0000256" key="5">
    <source>
        <dbReference type="ARBA" id="ARBA00022989"/>
    </source>
</evidence>
<keyword evidence="6 7" id="KW-0472">Membrane</keyword>
<dbReference type="EMBL" id="SJPY01000002">
    <property type="protein sequence ID" value="TWU43893.1"/>
    <property type="molecule type" value="Genomic_DNA"/>
</dbReference>
<comment type="subcellular location">
    <subcellularLocation>
        <location evidence="1">Cell membrane</location>
        <topology evidence="1">Multi-pass membrane protein</topology>
    </subcellularLocation>
</comment>
<evidence type="ECO:0000256" key="2">
    <source>
        <dbReference type="ARBA" id="ARBA00006679"/>
    </source>
</evidence>
<keyword evidence="3" id="KW-1003">Cell membrane</keyword>
<organism evidence="8 9">
    <name type="scientific">Novipirellula aureliae</name>
    <dbReference type="NCBI Taxonomy" id="2527966"/>
    <lineage>
        <taxon>Bacteria</taxon>
        <taxon>Pseudomonadati</taxon>
        <taxon>Planctomycetota</taxon>
        <taxon>Planctomycetia</taxon>
        <taxon>Pirellulales</taxon>
        <taxon>Pirellulaceae</taxon>
        <taxon>Novipirellula</taxon>
    </lineage>
</organism>
<evidence type="ECO:0000256" key="3">
    <source>
        <dbReference type="ARBA" id="ARBA00022475"/>
    </source>
</evidence>
<evidence type="ECO:0000256" key="6">
    <source>
        <dbReference type="ARBA" id="ARBA00023136"/>
    </source>
</evidence>
<evidence type="ECO:0000256" key="7">
    <source>
        <dbReference type="SAM" id="Phobius"/>
    </source>
</evidence>
<evidence type="ECO:0000256" key="1">
    <source>
        <dbReference type="ARBA" id="ARBA00004651"/>
    </source>
</evidence>
<dbReference type="InterPro" id="IPR032808">
    <property type="entry name" value="DoxX"/>
</dbReference>
<dbReference type="PANTHER" id="PTHR33452">
    <property type="entry name" value="OXIDOREDUCTASE CATD-RELATED"/>
    <property type="match status" value="1"/>
</dbReference>
<evidence type="ECO:0000256" key="4">
    <source>
        <dbReference type="ARBA" id="ARBA00022692"/>
    </source>
</evidence>